<evidence type="ECO:0000259" key="3">
    <source>
        <dbReference type="Pfam" id="PF13458"/>
    </source>
</evidence>
<evidence type="ECO:0000313" key="4">
    <source>
        <dbReference type="EMBL" id="MFC3266176.1"/>
    </source>
</evidence>
<dbReference type="SUPFAM" id="SSF53822">
    <property type="entry name" value="Periplasmic binding protein-like I"/>
    <property type="match status" value="1"/>
</dbReference>
<organism evidence="4 5">
    <name type="scientific">Camelimonas abortus</name>
    <dbReference type="NCBI Taxonomy" id="1017184"/>
    <lineage>
        <taxon>Bacteria</taxon>
        <taxon>Pseudomonadati</taxon>
        <taxon>Pseudomonadota</taxon>
        <taxon>Alphaproteobacteria</taxon>
        <taxon>Hyphomicrobiales</taxon>
        <taxon>Chelatococcaceae</taxon>
        <taxon>Camelimonas</taxon>
    </lineage>
</organism>
<sequence>MSEEDAVDRRQFLVTGAAAVAGAALARPAIAKGKKYDPGASDTEIRLGQTIPYSGAGSVYGAVGRAQAAYFEELNAKGGVNGRKIRFISLDDAYSAPKCVEATRRLVEQDEVLAFFGSLGTAPQVAVQKYLNGKGIPQLLLNTGAPRFNDPKQYPWTTPGLPLYSIEATILANFVAKELPGARVAVLSQNDEYGRDYLNYFKKALGDRGAVVAEATYDLTDATVDSQMLKLSQSGADVFYNCSSGKFTTQSIKKVHELNWKPKLNIIISTSAGSSIINPAGEEATRGLYCAQYVKNISEKRWQDDPAVKEWEAIRAKHLPNIDPDNNIAFLGYSVGVLMAGILEKCGDELTRENVLKHATNLAGQTAPALLPGITYGITPTDYSPFNAMIMGRYDGKSWELMGDPISR</sequence>
<gene>
    <name evidence="4" type="ORF">ACFOEX_07405</name>
</gene>
<keyword evidence="2" id="KW-0732">Signal</keyword>
<accession>A0ABV7LFH9</accession>
<dbReference type="InterPro" id="IPR028081">
    <property type="entry name" value="Leu-bd"/>
</dbReference>
<dbReference type="PROSITE" id="PS51318">
    <property type="entry name" value="TAT"/>
    <property type="match status" value="1"/>
</dbReference>
<comment type="caution">
    <text evidence="4">The sequence shown here is derived from an EMBL/GenBank/DDBJ whole genome shotgun (WGS) entry which is preliminary data.</text>
</comment>
<dbReference type="Pfam" id="PF13458">
    <property type="entry name" value="Peripla_BP_6"/>
    <property type="match status" value="1"/>
</dbReference>
<evidence type="ECO:0000313" key="5">
    <source>
        <dbReference type="Proteomes" id="UP001595536"/>
    </source>
</evidence>
<dbReference type="InterPro" id="IPR028082">
    <property type="entry name" value="Peripla_BP_I"/>
</dbReference>
<dbReference type="Proteomes" id="UP001595536">
    <property type="component" value="Unassembled WGS sequence"/>
</dbReference>
<dbReference type="Gene3D" id="3.40.50.2300">
    <property type="match status" value="2"/>
</dbReference>
<evidence type="ECO:0000256" key="2">
    <source>
        <dbReference type="ARBA" id="ARBA00022729"/>
    </source>
</evidence>
<dbReference type="EMBL" id="JBHRUV010000031">
    <property type="protein sequence ID" value="MFC3266176.1"/>
    <property type="molecule type" value="Genomic_DNA"/>
</dbReference>
<keyword evidence="5" id="KW-1185">Reference proteome</keyword>
<reference evidence="5" key="1">
    <citation type="journal article" date="2019" name="Int. J. Syst. Evol. Microbiol.">
        <title>The Global Catalogue of Microorganisms (GCM) 10K type strain sequencing project: providing services to taxonomists for standard genome sequencing and annotation.</title>
        <authorList>
            <consortium name="The Broad Institute Genomics Platform"/>
            <consortium name="The Broad Institute Genome Sequencing Center for Infectious Disease"/>
            <person name="Wu L."/>
            <person name="Ma J."/>
        </authorList>
    </citation>
    <scope>NUCLEOTIDE SEQUENCE [LARGE SCALE GENOMIC DNA]</scope>
    <source>
        <strain evidence="5">CCM 7941</strain>
    </source>
</reference>
<dbReference type="PANTHER" id="PTHR47235:SF1">
    <property type="entry name" value="BLR6548 PROTEIN"/>
    <property type="match status" value="1"/>
</dbReference>
<dbReference type="RefSeq" id="WP_376830767.1">
    <property type="nucleotide sequence ID" value="NZ_JBHLWR010000006.1"/>
</dbReference>
<comment type="similarity">
    <text evidence="1">Belongs to the leucine-binding protein family.</text>
</comment>
<evidence type="ECO:0000256" key="1">
    <source>
        <dbReference type="ARBA" id="ARBA00010062"/>
    </source>
</evidence>
<dbReference type="CDD" id="cd06343">
    <property type="entry name" value="PBP1_ABC_ligand_binding-like"/>
    <property type="match status" value="1"/>
</dbReference>
<proteinExistence type="inferred from homology"/>
<name>A0ABV7LFH9_9HYPH</name>
<feature type="domain" description="Leucine-binding protein" evidence="3">
    <location>
        <begin position="44"/>
        <end position="395"/>
    </location>
</feature>
<protein>
    <submittedName>
        <fullName evidence="4">ABC transporter substrate-binding protein</fullName>
    </submittedName>
</protein>
<dbReference type="InterPro" id="IPR006311">
    <property type="entry name" value="TAT_signal"/>
</dbReference>
<dbReference type="PANTHER" id="PTHR47235">
    <property type="entry name" value="BLR6548 PROTEIN"/>
    <property type="match status" value="1"/>
</dbReference>